<dbReference type="InterPro" id="IPR052969">
    <property type="entry name" value="Thr-specific_kinase-like"/>
</dbReference>
<evidence type="ECO:0000259" key="1">
    <source>
        <dbReference type="PROSITE" id="PS50234"/>
    </source>
</evidence>
<dbReference type="Gene3D" id="3.40.50.410">
    <property type="entry name" value="von Willebrand factor, type A domain"/>
    <property type="match status" value="1"/>
</dbReference>
<sequence>MVEAAAAVKAGEASTTMDDVFDRRSDLFTNLAEQLDGDTSMFVKTGDGASESGGGSMAVDLLFVMDTTGSMGSWIRAGQEHITRITAAVKEFLSKKSKSTKLRTAFISYKDYDSSGGTTPDQIDFIDFTENTEAVCSKVNAQHASGGGDGPEDICGAFRQSFRLNWQAKAKFLILILDAPCHGRDFHSWSDSHPDGDPGGDDPREQLRQFKKDNVRVMITDLSSDLSKMMTEFEGAYNDKDTSAPGAFKLTRLKLHSDPTADVDEFVKAVSEDIKSTLMADFF</sequence>
<dbReference type="PROSITE" id="PS50234">
    <property type="entry name" value="VWFA"/>
    <property type="match status" value="1"/>
</dbReference>
<gene>
    <name evidence="2" type="ORF">FNF28_06464</name>
</gene>
<dbReference type="InterPro" id="IPR002035">
    <property type="entry name" value="VWF_A"/>
</dbReference>
<proteinExistence type="predicted"/>
<evidence type="ECO:0000313" key="3">
    <source>
        <dbReference type="Proteomes" id="UP000324907"/>
    </source>
</evidence>
<dbReference type="AlphaFoldDB" id="A0A5A8CYK8"/>
<comment type="caution">
    <text evidence="2">The sequence shown here is derived from an EMBL/GenBank/DDBJ whole genome shotgun (WGS) entry which is preliminary data.</text>
</comment>
<dbReference type="EMBL" id="VLTL01000163">
    <property type="protein sequence ID" value="KAA0157888.1"/>
    <property type="molecule type" value="Genomic_DNA"/>
</dbReference>
<accession>A0A5A8CYK8</accession>
<organism evidence="2 3">
    <name type="scientific">Cafeteria roenbergensis</name>
    <name type="common">Marine flagellate</name>
    <dbReference type="NCBI Taxonomy" id="33653"/>
    <lineage>
        <taxon>Eukaryota</taxon>
        <taxon>Sar</taxon>
        <taxon>Stramenopiles</taxon>
        <taxon>Bigyra</taxon>
        <taxon>Opalozoa</taxon>
        <taxon>Bicosoecida</taxon>
        <taxon>Cafeteriaceae</taxon>
        <taxon>Cafeteria</taxon>
    </lineage>
</organism>
<dbReference type="Proteomes" id="UP000324907">
    <property type="component" value="Unassembled WGS sequence"/>
</dbReference>
<reference evidence="2 3" key="1">
    <citation type="submission" date="2019-07" db="EMBL/GenBank/DDBJ databases">
        <title>Genomes of Cafeteria roenbergensis.</title>
        <authorList>
            <person name="Fischer M.G."/>
            <person name="Hackl T."/>
            <person name="Roman M."/>
        </authorList>
    </citation>
    <scope>NUCLEOTIDE SEQUENCE [LARGE SCALE GENOMIC DNA]</scope>
    <source>
        <strain evidence="2 3">RCC970-E3</strain>
    </source>
</reference>
<dbReference type="PANTHER" id="PTHR47763">
    <property type="entry name" value="ALPHA-PROTEIN KINASE VWKA"/>
    <property type="match status" value="1"/>
</dbReference>
<protein>
    <recommendedName>
        <fullName evidence="1">VWFA domain-containing protein</fullName>
    </recommendedName>
</protein>
<feature type="domain" description="VWFA" evidence="1">
    <location>
        <begin position="60"/>
        <end position="270"/>
    </location>
</feature>
<dbReference type="InterPro" id="IPR036465">
    <property type="entry name" value="vWFA_dom_sf"/>
</dbReference>
<evidence type="ECO:0000313" key="2">
    <source>
        <dbReference type="EMBL" id="KAA0157888.1"/>
    </source>
</evidence>
<name>A0A5A8CYK8_CAFRO</name>
<dbReference type="SUPFAM" id="SSF53300">
    <property type="entry name" value="vWA-like"/>
    <property type="match status" value="1"/>
</dbReference>